<organism evidence="6">
    <name type="scientific">marine sediment metagenome</name>
    <dbReference type="NCBI Taxonomy" id="412755"/>
    <lineage>
        <taxon>unclassified sequences</taxon>
        <taxon>metagenomes</taxon>
        <taxon>ecological metagenomes</taxon>
    </lineage>
</organism>
<keyword evidence="3" id="KW-0285">Flavoprotein</keyword>
<dbReference type="GO" id="GO:0002098">
    <property type="term" value="P:tRNA wobble uridine modification"/>
    <property type="evidence" value="ECO:0007669"/>
    <property type="project" value="TreeGrafter"/>
</dbReference>
<comment type="caution">
    <text evidence="6">The sequence shown here is derived from an EMBL/GenBank/DDBJ whole genome shotgun (WGS) entry which is preliminary data.</text>
</comment>
<gene>
    <name evidence="6" type="ORF">LCGC14_2899480</name>
</gene>
<keyword evidence="4" id="KW-0274">FAD</keyword>
<dbReference type="PANTHER" id="PTHR11806:SF0">
    <property type="entry name" value="PROTEIN MTO1 HOMOLOG, MITOCHONDRIAL"/>
    <property type="match status" value="1"/>
</dbReference>
<dbReference type="GO" id="GO:0050660">
    <property type="term" value="F:flavin adenine dinucleotide binding"/>
    <property type="evidence" value="ECO:0007669"/>
    <property type="project" value="InterPro"/>
</dbReference>
<accession>A0A0F8XUX7</accession>
<dbReference type="PROSITE" id="PS01281">
    <property type="entry name" value="GIDA_2"/>
    <property type="match status" value="1"/>
</dbReference>
<dbReference type="FunFam" id="3.50.50.60:FF:000002">
    <property type="entry name" value="tRNA uridine 5-carboxymethylaminomethyl modification enzyme MnmG"/>
    <property type="match status" value="1"/>
</dbReference>
<dbReference type="InterPro" id="IPR002218">
    <property type="entry name" value="MnmG-rel"/>
</dbReference>
<evidence type="ECO:0000313" key="6">
    <source>
        <dbReference type="EMBL" id="KKK72877.1"/>
    </source>
</evidence>
<evidence type="ECO:0000256" key="1">
    <source>
        <dbReference type="ARBA" id="ARBA00001974"/>
    </source>
</evidence>
<dbReference type="EMBL" id="LAZR01057037">
    <property type="protein sequence ID" value="KKK72877.1"/>
    <property type="molecule type" value="Genomic_DNA"/>
</dbReference>
<dbReference type="InterPro" id="IPR020595">
    <property type="entry name" value="MnmG-rel_CS"/>
</dbReference>
<dbReference type="InterPro" id="IPR040131">
    <property type="entry name" value="MnmG_N"/>
</dbReference>
<sequence>LKTGTSPRLAAESINYHRCRRQDGDDKPKPFSFMTDLLDIEQTPCWVTGTTPEIHEFIRKNLHRAPMYTGQIQAGGPRYCPSFETKVERFAEKTSHQIFLEPEGLDTNWVYCNGIATSLPEDVQDFMVHHIPGLEDAEILRYGYAIEYDFAPPSQLFASLETKAVGGLYLAGQVNGTTGYEEAAAQGLIAAVNATRVLRGLEPLILRRDQAYIGVMIDDLVTKGIGVPGAEAEPYRMFTSRAEHRLLLRADNADRRLTSIGHEIGMVGEERWKRFSAKQQVLAKAEKLIKTIRLRGKSIWELLRTPHAKLEDILVSAGTEADPLRKARASRKLREAPNPLPARDWI</sequence>
<proteinExistence type="inferred from homology"/>
<dbReference type="Pfam" id="PF01134">
    <property type="entry name" value="GIDA"/>
    <property type="match status" value="1"/>
</dbReference>
<dbReference type="AlphaFoldDB" id="A0A0F8XUX7"/>
<evidence type="ECO:0000256" key="4">
    <source>
        <dbReference type="ARBA" id="ARBA00022827"/>
    </source>
</evidence>
<evidence type="ECO:0000259" key="5">
    <source>
        <dbReference type="Pfam" id="PF01134"/>
    </source>
</evidence>
<comment type="similarity">
    <text evidence="2">Belongs to the MnmG family.</text>
</comment>
<dbReference type="PANTHER" id="PTHR11806">
    <property type="entry name" value="GLUCOSE INHIBITED DIVISION PROTEIN A"/>
    <property type="match status" value="1"/>
</dbReference>
<name>A0A0F8XUX7_9ZZZZ</name>
<evidence type="ECO:0000256" key="2">
    <source>
        <dbReference type="ARBA" id="ARBA00007653"/>
    </source>
</evidence>
<protein>
    <recommendedName>
        <fullName evidence="5">MnmG N-terminal domain-containing protein</fullName>
    </recommendedName>
</protein>
<dbReference type="GO" id="GO:0005829">
    <property type="term" value="C:cytosol"/>
    <property type="evidence" value="ECO:0007669"/>
    <property type="project" value="TreeGrafter"/>
</dbReference>
<comment type="cofactor">
    <cofactor evidence="1">
        <name>FAD</name>
        <dbReference type="ChEBI" id="CHEBI:57692"/>
    </cofactor>
</comment>
<dbReference type="PROSITE" id="PS01280">
    <property type="entry name" value="GIDA_1"/>
    <property type="match status" value="1"/>
</dbReference>
<reference evidence="6" key="1">
    <citation type="journal article" date="2015" name="Nature">
        <title>Complex archaea that bridge the gap between prokaryotes and eukaryotes.</title>
        <authorList>
            <person name="Spang A."/>
            <person name="Saw J.H."/>
            <person name="Jorgensen S.L."/>
            <person name="Zaremba-Niedzwiedzka K."/>
            <person name="Martijn J."/>
            <person name="Lind A.E."/>
            <person name="van Eijk R."/>
            <person name="Schleper C."/>
            <person name="Guy L."/>
            <person name="Ettema T.J."/>
        </authorList>
    </citation>
    <scope>NUCLEOTIDE SEQUENCE</scope>
</reference>
<dbReference type="SUPFAM" id="SSF51905">
    <property type="entry name" value="FAD/NAD(P)-binding domain"/>
    <property type="match status" value="1"/>
</dbReference>
<feature type="domain" description="MnmG N-terminal" evidence="5">
    <location>
        <begin position="1"/>
        <end position="200"/>
    </location>
</feature>
<evidence type="ECO:0000256" key="3">
    <source>
        <dbReference type="ARBA" id="ARBA00022630"/>
    </source>
</evidence>
<dbReference type="Gene3D" id="2.40.30.260">
    <property type="match status" value="1"/>
</dbReference>
<feature type="non-terminal residue" evidence="6">
    <location>
        <position position="1"/>
    </location>
</feature>
<dbReference type="InterPro" id="IPR036188">
    <property type="entry name" value="FAD/NAD-bd_sf"/>
</dbReference>
<dbReference type="GO" id="GO:0030488">
    <property type="term" value="P:tRNA methylation"/>
    <property type="evidence" value="ECO:0007669"/>
    <property type="project" value="TreeGrafter"/>
</dbReference>
<dbReference type="Gene3D" id="3.50.50.60">
    <property type="entry name" value="FAD/NAD(P)-binding domain"/>
    <property type="match status" value="1"/>
</dbReference>